<evidence type="ECO:0000256" key="1">
    <source>
        <dbReference type="SAM" id="MobiDB-lite"/>
    </source>
</evidence>
<feature type="compositionally biased region" description="Low complexity" evidence="1">
    <location>
        <begin position="269"/>
        <end position="284"/>
    </location>
</feature>
<dbReference type="Gene3D" id="3.40.50.10140">
    <property type="entry name" value="Toll/interleukin-1 receptor homology (TIR) domain"/>
    <property type="match status" value="1"/>
</dbReference>
<accession>A0A9D7XN10</accession>
<dbReference type="SMART" id="SM00255">
    <property type="entry name" value="TIR"/>
    <property type="match status" value="1"/>
</dbReference>
<dbReference type="InterPro" id="IPR035897">
    <property type="entry name" value="Toll_tir_struct_dom_sf"/>
</dbReference>
<dbReference type="Proteomes" id="UP000808337">
    <property type="component" value="Unassembled WGS sequence"/>
</dbReference>
<sequence length="529" mass="60127">MKSQKSIFISHAWGGISDEILAELTKTLEKEDIQFILDKRDLAYRQSINNFMVELGKADMVIIILSNKYLKSEYCMFELIQIYRNENLRDRIFPIVLDEVKISSSADRLEFVKFWEGQLENLQKKVKELNSLSYIEGITDDLNLYAEIRNNIARLTGILRDINTLNVTIHVESDYRDLIQSIKRKISGENEKDENKIYISSTKPPSPIFNTFNYKLAGVSLLVIFALFVTWKILSRPKDLAYENGLYPQDADSSHYQKMGNDPNINYNQTTTNNQNTTPNNPVTGYTDKDIMATLDTSRIIKMLMNNIENQNQLSQQEINDLYSDDPQLNPKQSSTKEIKEPARTSTTISKKQTPAEKKVEDKGYEKLTEMTPTYNEPVKEQKSEEKTHVITIPAESESTKSTKTLKPFTIAKGTSLQARSSGTISSDDELPVPRRINFVLDMDVYDGKNVAIPAGSSVVATLSSVKTSDNKRAGSVTLFFDYLVAPDGQKIPLQKEEMYLVASGKVPYEIHPNNKIKIKTSSSIQIRY</sequence>
<feature type="region of interest" description="Disordered" evidence="1">
    <location>
        <begin position="269"/>
        <end position="288"/>
    </location>
</feature>
<dbReference type="EMBL" id="JADKGY010000001">
    <property type="protein sequence ID" value="MBK9981745.1"/>
    <property type="molecule type" value="Genomic_DNA"/>
</dbReference>
<evidence type="ECO:0000313" key="3">
    <source>
        <dbReference type="EMBL" id="MBK9981745.1"/>
    </source>
</evidence>
<reference evidence="3 4" key="1">
    <citation type="submission" date="2020-10" db="EMBL/GenBank/DDBJ databases">
        <title>Connecting structure to function with the recovery of over 1000 high-quality activated sludge metagenome-assembled genomes encoding full-length rRNA genes using long-read sequencing.</title>
        <authorList>
            <person name="Singleton C.M."/>
            <person name="Petriglieri F."/>
            <person name="Kristensen J.M."/>
            <person name="Kirkegaard R.H."/>
            <person name="Michaelsen T.Y."/>
            <person name="Andersen M.H."/>
            <person name="Karst S.M."/>
            <person name="Dueholm M.S."/>
            <person name="Nielsen P.H."/>
            <person name="Albertsen M."/>
        </authorList>
    </citation>
    <scope>NUCLEOTIDE SEQUENCE [LARGE SCALE GENOMIC DNA]</scope>
    <source>
        <strain evidence="3">Ribe_18-Q3-R11-54_MAXAC.273</strain>
    </source>
</reference>
<feature type="domain" description="TIR" evidence="2">
    <location>
        <begin position="3"/>
        <end position="146"/>
    </location>
</feature>
<dbReference type="SUPFAM" id="SSF52200">
    <property type="entry name" value="Toll/Interleukin receptor TIR domain"/>
    <property type="match status" value="1"/>
</dbReference>
<proteinExistence type="predicted"/>
<dbReference type="PROSITE" id="PS50104">
    <property type="entry name" value="TIR"/>
    <property type="match status" value="1"/>
</dbReference>
<dbReference type="Gene3D" id="2.40.128.260">
    <property type="entry name" value="Type IV secretion system, VirB10/TraB/TrbI"/>
    <property type="match status" value="1"/>
</dbReference>
<organism evidence="3 4">
    <name type="scientific">Candidatus Opimibacter skivensis</name>
    <dbReference type="NCBI Taxonomy" id="2982028"/>
    <lineage>
        <taxon>Bacteria</taxon>
        <taxon>Pseudomonadati</taxon>
        <taxon>Bacteroidota</taxon>
        <taxon>Saprospiria</taxon>
        <taxon>Saprospirales</taxon>
        <taxon>Saprospiraceae</taxon>
        <taxon>Candidatus Opimibacter</taxon>
    </lineage>
</organism>
<name>A0A9D7XN10_9BACT</name>
<dbReference type="GO" id="GO:0007165">
    <property type="term" value="P:signal transduction"/>
    <property type="evidence" value="ECO:0007669"/>
    <property type="project" value="InterPro"/>
</dbReference>
<evidence type="ECO:0000259" key="2">
    <source>
        <dbReference type="PROSITE" id="PS50104"/>
    </source>
</evidence>
<evidence type="ECO:0000313" key="4">
    <source>
        <dbReference type="Proteomes" id="UP000808337"/>
    </source>
</evidence>
<feature type="compositionally biased region" description="Polar residues" evidence="1">
    <location>
        <begin position="344"/>
        <end position="353"/>
    </location>
</feature>
<dbReference type="Pfam" id="PF13676">
    <property type="entry name" value="TIR_2"/>
    <property type="match status" value="1"/>
</dbReference>
<dbReference type="InterPro" id="IPR042217">
    <property type="entry name" value="T4SS_VirB10/TrbI"/>
</dbReference>
<comment type="caution">
    <text evidence="3">The sequence shown here is derived from an EMBL/GenBank/DDBJ whole genome shotgun (WGS) entry which is preliminary data.</text>
</comment>
<gene>
    <name evidence="3" type="ORF">IPP15_04870</name>
</gene>
<dbReference type="InterPro" id="IPR000157">
    <property type="entry name" value="TIR_dom"/>
</dbReference>
<feature type="region of interest" description="Disordered" evidence="1">
    <location>
        <begin position="323"/>
        <end position="362"/>
    </location>
</feature>
<dbReference type="AlphaFoldDB" id="A0A9D7XN10"/>
<protein>
    <submittedName>
        <fullName evidence="3">TIR domain-containing protein</fullName>
    </submittedName>
</protein>